<name>A0A2M8LHX4_9BACT</name>
<keyword evidence="1" id="KW-1133">Transmembrane helix</keyword>
<proteinExistence type="predicted"/>
<reference evidence="3" key="1">
    <citation type="submission" date="2017-09" db="EMBL/GenBank/DDBJ databases">
        <title>Depth-based differentiation of microbial function through sediment-hosted aquifers and enrichment of novel symbionts in the deep terrestrial subsurface.</title>
        <authorList>
            <person name="Probst A.J."/>
            <person name="Ladd B."/>
            <person name="Jarett J.K."/>
            <person name="Geller-Mcgrath D.E."/>
            <person name="Sieber C.M.K."/>
            <person name="Emerson J.B."/>
            <person name="Anantharaman K."/>
            <person name="Thomas B.C."/>
            <person name="Malmstrom R."/>
            <person name="Stieglmeier M."/>
            <person name="Klingl A."/>
            <person name="Woyke T."/>
            <person name="Ryan C.M."/>
            <person name="Banfield J.F."/>
        </authorList>
    </citation>
    <scope>NUCLEOTIDE SEQUENCE [LARGE SCALE GENOMIC DNA]</scope>
</reference>
<comment type="caution">
    <text evidence="2">The sequence shown here is derived from an EMBL/GenBank/DDBJ whole genome shotgun (WGS) entry which is preliminary data.</text>
</comment>
<evidence type="ECO:0000256" key="1">
    <source>
        <dbReference type="SAM" id="Phobius"/>
    </source>
</evidence>
<sequence length="199" mass="23345">MTPNSSILYIFPSFFLLMLVLALVYVLKKRVRIRAWIKSLESRGYQRLPLPRPYTHWYATREDAPTYFIVIEKVRTYTTNDRAVPDLGLAIYIPLSTSLTPTDIIYRCMQTTSICTRTIFRLQNFIERIIPQIFKRPSLILASSQRFTVYAPEILPHSLRPNFNKQTLILRIGFSWNHSIEDIQDIYASIQTRLAHTTM</sequence>
<evidence type="ECO:0000313" key="2">
    <source>
        <dbReference type="EMBL" id="PJE77050.1"/>
    </source>
</evidence>
<gene>
    <name evidence="2" type="ORF">COV05_01360</name>
</gene>
<evidence type="ECO:0000313" key="3">
    <source>
        <dbReference type="Proteomes" id="UP000231436"/>
    </source>
</evidence>
<dbReference type="EMBL" id="PFEU01000007">
    <property type="protein sequence ID" value="PJE77050.1"/>
    <property type="molecule type" value="Genomic_DNA"/>
</dbReference>
<accession>A0A2M8LHX4</accession>
<organism evidence="2 3">
    <name type="scientific">Candidatus Uhrbacteria bacterium CG10_big_fil_rev_8_21_14_0_10_48_16</name>
    <dbReference type="NCBI Taxonomy" id="1975038"/>
    <lineage>
        <taxon>Bacteria</taxon>
        <taxon>Candidatus Uhriibacteriota</taxon>
    </lineage>
</organism>
<dbReference type="AlphaFoldDB" id="A0A2M8LHX4"/>
<feature type="transmembrane region" description="Helical" evidence="1">
    <location>
        <begin position="6"/>
        <end position="27"/>
    </location>
</feature>
<keyword evidence="1" id="KW-0472">Membrane</keyword>
<dbReference type="Proteomes" id="UP000231436">
    <property type="component" value="Unassembled WGS sequence"/>
</dbReference>
<protein>
    <submittedName>
        <fullName evidence="2">Uncharacterized protein</fullName>
    </submittedName>
</protein>
<keyword evidence="1" id="KW-0812">Transmembrane</keyword>